<reference evidence="1 2" key="1">
    <citation type="submission" date="2021-06" db="EMBL/GenBank/DDBJ databases">
        <authorList>
            <person name="Palmer J.M."/>
        </authorList>
    </citation>
    <scope>NUCLEOTIDE SEQUENCE [LARGE SCALE GENOMIC DNA]</scope>
    <source>
        <strain evidence="1 2">AS_MEX2019</strain>
        <tissue evidence="1">Muscle</tissue>
    </source>
</reference>
<name>A0ABV0YDD2_9TELE</name>
<gene>
    <name evidence="1" type="ORF">AMECASPLE_014080</name>
</gene>
<proteinExistence type="predicted"/>
<evidence type="ECO:0000313" key="1">
    <source>
        <dbReference type="EMBL" id="MEQ2291511.1"/>
    </source>
</evidence>
<keyword evidence="2" id="KW-1185">Reference proteome</keyword>
<dbReference type="EMBL" id="JAHRIP010029157">
    <property type="protein sequence ID" value="MEQ2291511.1"/>
    <property type="molecule type" value="Genomic_DNA"/>
</dbReference>
<organism evidence="1 2">
    <name type="scientific">Ameca splendens</name>
    <dbReference type="NCBI Taxonomy" id="208324"/>
    <lineage>
        <taxon>Eukaryota</taxon>
        <taxon>Metazoa</taxon>
        <taxon>Chordata</taxon>
        <taxon>Craniata</taxon>
        <taxon>Vertebrata</taxon>
        <taxon>Euteleostomi</taxon>
        <taxon>Actinopterygii</taxon>
        <taxon>Neopterygii</taxon>
        <taxon>Teleostei</taxon>
        <taxon>Neoteleostei</taxon>
        <taxon>Acanthomorphata</taxon>
        <taxon>Ovalentaria</taxon>
        <taxon>Atherinomorphae</taxon>
        <taxon>Cyprinodontiformes</taxon>
        <taxon>Goodeidae</taxon>
        <taxon>Ameca</taxon>
    </lineage>
</organism>
<protein>
    <submittedName>
        <fullName evidence="1">Uncharacterized protein</fullName>
    </submittedName>
</protein>
<accession>A0ABV0YDD2</accession>
<comment type="caution">
    <text evidence="1">The sequence shown here is derived from an EMBL/GenBank/DDBJ whole genome shotgun (WGS) entry which is preliminary data.</text>
</comment>
<evidence type="ECO:0000313" key="2">
    <source>
        <dbReference type="Proteomes" id="UP001469553"/>
    </source>
</evidence>
<sequence>MKTQTSVSQSIEMFIRIRCSNVTLLNSMSKCSTKGVRQARVHVLGRSTACVVAREGQAPTAVQSLWISPKLQNGFASKSSQGCFYSSHSCPLFCHIFSFH</sequence>
<dbReference type="Proteomes" id="UP001469553">
    <property type="component" value="Unassembled WGS sequence"/>
</dbReference>